<reference evidence="3 4" key="1">
    <citation type="submission" date="2023-08" db="EMBL/GenBank/DDBJ databases">
        <title>Black Yeasts Isolated from many extreme environments.</title>
        <authorList>
            <person name="Coleine C."/>
            <person name="Stajich J.E."/>
            <person name="Selbmann L."/>
        </authorList>
    </citation>
    <scope>NUCLEOTIDE SEQUENCE [LARGE SCALE GENOMIC DNA]</scope>
    <source>
        <strain evidence="3 4">CCFEE 5885</strain>
    </source>
</reference>
<evidence type="ECO:0000259" key="2">
    <source>
        <dbReference type="Pfam" id="PF22893"/>
    </source>
</evidence>
<comment type="caution">
    <text evidence="3">The sequence shown here is derived from an EMBL/GenBank/DDBJ whole genome shotgun (WGS) entry which is preliminary data.</text>
</comment>
<dbReference type="Proteomes" id="UP001345013">
    <property type="component" value="Unassembled WGS sequence"/>
</dbReference>
<feature type="region of interest" description="Disordered" evidence="1">
    <location>
        <begin position="97"/>
        <end position="121"/>
    </location>
</feature>
<feature type="region of interest" description="Disordered" evidence="1">
    <location>
        <begin position="136"/>
        <end position="161"/>
    </location>
</feature>
<feature type="domain" description="Ubiquitin-like" evidence="2">
    <location>
        <begin position="296"/>
        <end position="379"/>
    </location>
</feature>
<protein>
    <recommendedName>
        <fullName evidence="2">Ubiquitin-like domain-containing protein</fullName>
    </recommendedName>
</protein>
<dbReference type="EMBL" id="JAVRRG010000147">
    <property type="protein sequence ID" value="KAK5080624.1"/>
    <property type="molecule type" value="Genomic_DNA"/>
</dbReference>
<gene>
    <name evidence="3" type="ORF">LTR24_008460</name>
</gene>
<accession>A0ABR0K001</accession>
<dbReference type="Pfam" id="PF22893">
    <property type="entry name" value="ULD_2"/>
    <property type="match status" value="1"/>
</dbReference>
<proteinExistence type="predicted"/>
<evidence type="ECO:0000256" key="1">
    <source>
        <dbReference type="SAM" id="MobiDB-lite"/>
    </source>
</evidence>
<dbReference type="InterPro" id="IPR054464">
    <property type="entry name" value="ULD_fung"/>
</dbReference>
<keyword evidence="4" id="KW-1185">Reference proteome</keyword>
<name>A0ABR0K001_9EURO</name>
<organism evidence="3 4">
    <name type="scientific">Lithohypha guttulata</name>
    <dbReference type="NCBI Taxonomy" id="1690604"/>
    <lineage>
        <taxon>Eukaryota</taxon>
        <taxon>Fungi</taxon>
        <taxon>Dikarya</taxon>
        <taxon>Ascomycota</taxon>
        <taxon>Pezizomycotina</taxon>
        <taxon>Eurotiomycetes</taxon>
        <taxon>Chaetothyriomycetidae</taxon>
        <taxon>Chaetothyriales</taxon>
        <taxon>Trichomeriaceae</taxon>
        <taxon>Lithohypha</taxon>
    </lineage>
</organism>
<evidence type="ECO:0000313" key="3">
    <source>
        <dbReference type="EMBL" id="KAK5080624.1"/>
    </source>
</evidence>
<feature type="compositionally biased region" description="Basic and acidic residues" evidence="1">
    <location>
        <begin position="140"/>
        <end position="149"/>
    </location>
</feature>
<feature type="compositionally biased region" description="Polar residues" evidence="1">
    <location>
        <begin position="150"/>
        <end position="160"/>
    </location>
</feature>
<feature type="region of interest" description="Disordered" evidence="1">
    <location>
        <begin position="491"/>
        <end position="512"/>
    </location>
</feature>
<evidence type="ECO:0000313" key="4">
    <source>
        <dbReference type="Proteomes" id="UP001345013"/>
    </source>
</evidence>
<sequence>MNRQPWTSQNHRSQIAAEQASFEMRLRDAPGETSAIQTELRVKIMNQKKSLSFIDRPYTNHQFGPVEVCGSASLHQGNNYVKNTYYIRTAVFSSPEELQWPDDGTSASRKRYRDDQDDPQDQCACRSKRCRVGEQSVEEQSDRLLDRHGQPQNSTSTVSDSAALHVDSRRGVFLILLEKLRQVLYSPMITRHNFASTTPDCKGSTPITASQAQQNDALVAITQNDMSKPRNEIVALCVFLLSYLTYRNVSSKDVFKIVTKCQEDRMLPFLTWLLGVGLARYLFLGGALRSLTGLAEDSIILEDAFQQRRRVSMSVCEHFSILKAFLEVHYQGRPGEPLVKAGQFNMTLGSRRGLAIRSSDWQTKGHIQAGSTLIMSIYLRTDDAKCMACRSALTITLMGEFFCDICQTFYRDCDALHYFTRTIKRGVKRKRFPDTEHDTPEKTQISDDSLEDDDQLKYNIVGLKNIDLRIVPRQKRRAVLGSHAGPEVTPAFSPGLDTFPVEPPLPGSGRGTDYSFSLQQLLSSNDAMNAFVRKAKDFEAASQSATLSEASTRIIEGDVAWIRGLPARVRRPVMKGFGAASQPVTNSEVSTRLSDGDVERIRGMPPRYRRDVDPVGFAGENKVMAKDRNVERDGGAMLEGLDMMHVDEMLTDGEYDFVLRFVPDVVQPRQSYREADNEGHERDYDKRWIMDQADSIDLADDTNSKQYAVDQAHLDMSKWDARVRPSEFVYQTFEDMERAMQAEKRNLMVEEWLSK</sequence>